<dbReference type="InterPro" id="IPR043502">
    <property type="entry name" value="DNA/RNA_pol_sf"/>
</dbReference>
<evidence type="ECO:0000313" key="12">
    <source>
        <dbReference type="EMBL" id="AQM32714.1"/>
    </source>
</evidence>
<keyword evidence="3" id="KW-0808">Transferase</keyword>
<dbReference type="SUPFAM" id="SSF53098">
    <property type="entry name" value="Ribonuclease H-like"/>
    <property type="match status" value="1"/>
</dbReference>
<dbReference type="GO" id="GO:0006302">
    <property type="term" value="P:double-strand break repair"/>
    <property type="evidence" value="ECO:0007669"/>
    <property type="project" value="TreeGrafter"/>
</dbReference>
<dbReference type="PROSITE" id="PS00447">
    <property type="entry name" value="DNA_POLYMERASE_A"/>
    <property type="match status" value="1"/>
</dbReference>
<dbReference type="GO" id="GO:0003677">
    <property type="term" value="F:DNA binding"/>
    <property type="evidence" value="ECO:0007669"/>
    <property type="project" value="UniProtKB-KW"/>
</dbReference>
<dbReference type="PANTHER" id="PTHR10133">
    <property type="entry name" value="DNA POLYMERASE I"/>
    <property type="match status" value="1"/>
</dbReference>
<dbReference type="Pfam" id="PF01612">
    <property type="entry name" value="DNA_pol_A_exo1"/>
    <property type="match status" value="1"/>
</dbReference>
<dbReference type="SMART" id="SM00474">
    <property type="entry name" value="35EXOc"/>
    <property type="match status" value="1"/>
</dbReference>
<dbReference type="GO" id="GO:0003887">
    <property type="term" value="F:DNA-directed DNA polymerase activity"/>
    <property type="evidence" value="ECO:0007669"/>
    <property type="project" value="UniProtKB-KW"/>
</dbReference>
<keyword evidence="9" id="KW-0175">Coiled coil</keyword>
<keyword evidence="7" id="KW-0238">DNA-binding</keyword>
<dbReference type="Gene3D" id="1.20.1060.10">
    <property type="entry name" value="Taq DNA Polymerase, Chain T, domain 4"/>
    <property type="match status" value="1"/>
</dbReference>
<dbReference type="Gene3D" id="3.30.420.10">
    <property type="entry name" value="Ribonuclease H-like superfamily/Ribonuclease H"/>
    <property type="match status" value="1"/>
</dbReference>
<feature type="domain" description="DNA-directed DNA polymerase family A palm" evidence="11">
    <location>
        <begin position="372"/>
        <end position="590"/>
    </location>
</feature>
<comment type="catalytic activity">
    <reaction evidence="8">
        <text>DNA(n) + a 2'-deoxyribonucleoside 5'-triphosphate = DNA(n+1) + diphosphate</text>
        <dbReference type="Rhea" id="RHEA:22508"/>
        <dbReference type="Rhea" id="RHEA-COMP:17339"/>
        <dbReference type="Rhea" id="RHEA-COMP:17340"/>
        <dbReference type="ChEBI" id="CHEBI:33019"/>
        <dbReference type="ChEBI" id="CHEBI:61560"/>
        <dbReference type="ChEBI" id="CHEBI:173112"/>
        <dbReference type="EC" id="2.7.7.7"/>
    </reaction>
</comment>
<evidence type="ECO:0000256" key="3">
    <source>
        <dbReference type="ARBA" id="ARBA00022679"/>
    </source>
</evidence>
<gene>
    <name evidence="12" type="primary">POLA</name>
</gene>
<dbReference type="InterPro" id="IPR019760">
    <property type="entry name" value="DNA-dir_DNA_pol_A_CS"/>
</dbReference>
<organism evidence="12">
    <name type="scientific">uncultured virus</name>
    <dbReference type="NCBI Taxonomy" id="340016"/>
    <lineage>
        <taxon>Viruses</taxon>
        <taxon>environmental samples</taxon>
    </lineage>
</organism>
<evidence type="ECO:0000256" key="1">
    <source>
        <dbReference type="ARBA" id="ARBA00007705"/>
    </source>
</evidence>
<reference evidence="12" key="1">
    <citation type="journal article" date="2017" name="ISME J.">
        <title>Novel chaperonins are prevalent in the virioplankton and demonstrate links to viral biology and ecology.</title>
        <authorList>
            <person name="Marine R.L."/>
            <person name="Nasko D.J."/>
            <person name="Wray J."/>
            <person name="Polson S.W."/>
            <person name="Wommack K.E."/>
        </authorList>
    </citation>
    <scope>NUCLEOTIDE SEQUENCE</scope>
</reference>
<evidence type="ECO:0000256" key="4">
    <source>
        <dbReference type="ARBA" id="ARBA00022695"/>
    </source>
</evidence>
<dbReference type="PANTHER" id="PTHR10133:SF27">
    <property type="entry name" value="DNA POLYMERASE NU"/>
    <property type="match status" value="1"/>
</dbReference>
<dbReference type="SMART" id="SM00482">
    <property type="entry name" value="POLAc"/>
    <property type="match status" value="1"/>
</dbReference>
<dbReference type="Pfam" id="PF00476">
    <property type="entry name" value="DNA_pol_A"/>
    <property type="match status" value="1"/>
</dbReference>
<evidence type="ECO:0000259" key="11">
    <source>
        <dbReference type="SMART" id="SM00482"/>
    </source>
</evidence>
<dbReference type="Gene3D" id="3.30.70.370">
    <property type="match status" value="1"/>
</dbReference>
<name>A0A240F7E0_9VIRU</name>
<evidence type="ECO:0000256" key="7">
    <source>
        <dbReference type="ARBA" id="ARBA00023125"/>
    </source>
</evidence>
<evidence type="ECO:0000256" key="2">
    <source>
        <dbReference type="ARBA" id="ARBA00012417"/>
    </source>
</evidence>
<dbReference type="EC" id="2.7.7.7" evidence="2"/>
<dbReference type="PRINTS" id="PR00868">
    <property type="entry name" value="DNAPOLI"/>
</dbReference>
<evidence type="ECO:0000259" key="10">
    <source>
        <dbReference type="SMART" id="SM00474"/>
    </source>
</evidence>
<dbReference type="GO" id="GO:0008408">
    <property type="term" value="F:3'-5' exonuclease activity"/>
    <property type="evidence" value="ECO:0007669"/>
    <property type="project" value="InterPro"/>
</dbReference>
<dbReference type="InterPro" id="IPR036397">
    <property type="entry name" value="RNaseH_sf"/>
</dbReference>
<dbReference type="GO" id="GO:0006261">
    <property type="term" value="P:DNA-templated DNA replication"/>
    <property type="evidence" value="ECO:0007669"/>
    <property type="project" value="InterPro"/>
</dbReference>
<proteinExistence type="inferred from homology"/>
<keyword evidence="6" id="KW-0239">DNA-directed DNA polymerase</keyword>
<dbReference type="InterPro" id="IPR001098">
    <property type="entry name" value="DNA-dir_DNA_pol_A_palm_dom"/>
</dbReference>
<evidence type="ECO:0000256" key="9">
    <source>
        <dbReference type="SAM" id="Coils"/>
    </source>
</evidence>
<feature type="domain" description="3'-5' exonuclease" evidence="10">
    <location>
        <begin position="8"/>
        <end position="204"/>
    </location>
</feature>
<dbReference type="EMBL" id="KU595548">
    <property type="protein sequence ID" value="AQM32714.1"/>
    <property type="molecule type" value="Genomic_DNA"/>
</dbReference>
<dbReference type="Gene3D" id="1.10.150.20">
    <property type="entry name" value="5' to 3' exonuclease, C-terminal subdomain"/>
    <property type="match status" value="1"/>
</dbReference>
<protein>
    <recommendedName>
        <fullName evidence="2">DNA-directed DNA polymerase</fullName>
        <ecNumber evidence="2">2.7.7.7</ecNumber>
    </recommendedName>
</protein>
<evidence type="ECO:0000256" key="6">
    <source>
        <dbReference type="ARBA" id="ARBA00022932"/>
    </source>
</evidence>
<keyword evidence="5" id="KW-0235">DNA replication</keyword>
<dbReference type="SUPFAM" id="SSF56672">
    <property type="entry name" value="DNA/RNA polymerases"/>
    <property type="match status" value="1"/>
</dbReference>
<dbReference type="InterPro" id="IPR012337">
    <property type="entry name" value="RNaseH-like_sf"/>
</dbReference>
<evidence type="ECO:0000256" key="8">
    <source>
        <dbReference type="ARBA" id="ARBA00049244"/>
    </source>
</evidence>
<evidence type="ECO:0000256" key="5">
    <source>
        <dbReference type="ARBA" id="ARBA00022705"/>
    </source>
</evidence>
<feature type="coiled-coil region" evidence="9">
    <location>
        <begin position="234"/>
        <end position="261"/>
    </location>
</feature>
<keyword evidence="4" id="KW-0548">Nucleotidyltransferase</keyword>
<accession>A0A240F7E0</accession>
<dbReference type="InterPro" id="IPR002298">
    <property type="entry name" value="DNA_polymerase_A"/>
</dbReference>
<comment type="similarity">
    <text evidence="1">Belongs to the DNA polymerase type-A family.</text>
</comment>
<sequence>MTGLQFTFNFKKHIWACPSEYKDLSKYDEIAIDLETRDEGINNKLGAGWATGNGYVIGFAVAVEGWQGYYPFKHYGGGNMIEKQVLQYMKDVCALPCRKIFHNAQYDVGWLQQMGIKVNGEIVDTMIAAAVIDENRWSYSLNGLAKDYLGELKSETDLNEAAKDHGIDPKAEMWKLPAEHVGFYAEQDARLTYLLWQRFKPELFNQNLTTIWDLEAKLLPILIEMRTKGVRVDVERAHRLKKEFQEQEKEYLQKIKQLVGKDIDIWAARQIGEAYDKLGIDYPRTDKTHEPSFTSNWLANSKHEISKFIAQAREINKFHGTFLDSILRYEFNGRIHAEINQLRSDSGGTVSGRLSMANPNLQQLPARNKDFGPKIRGLFLPEEGCRWGSFDYSQQEPRMVVHYAASIGEGYEGSNELVEAYANSETDFHQTVADLAGIERKQAKTIGLGLMYGMGKNKLANSLGLSTEEASALIAKYNRKVPFVKLLSDRCMQKASDEGVIRTKKGRKCRFDLWEPKDFGIHQAETFENACSKYGRNNIKRAFTYKALNRLIQGSAADQTKQAIISCHEAGYTPKIQIHDELCFDIKDDNDVKTIMDTMETCMEFKVPSKVDVALGDDFGQAS</sequence>
<dbReference type="InterPro" id="IPR002562">
    <property type="entry name" value="3'-5'_exonuclease_dom"/>
</dbReference>